<reference evidence="2" key="1">
    <citation type="submission" date="2022-03" db="EMBL/GenBank/DDBJ databases">
        <title>Draft genome sequence of Aduncisulcus paluster, a free-living microaerophilic Fornicata.</title>
        <authorList>
            <person name="Yuyama I."/>
            <person name="Kume K."/>
            <person name="Tamura T."/>
            <person name="Inagaki Y."/>
            <person name="Hashimoto T."/>
        </authorList>
    </citation>
    <scope>NUCLEOTIDE SEQUENCE</scope>
    <source>
        <strain evidence="2">NY0171</strain>
    </source>
</reference>
<evidence type="ECO:0000313" key="2">
    <source>
        <dbReference type="EMBL" id="GKT35668.1"/>
    </source>
</evidence>
<organism evidence="2 3">
    <name type="scientific">Aduncisulcus paluster</name>
    <dbReference type="NCBI Taxonomy" id="2918883"/>
    <lineage>
        <taxon>Eukaryota</taxon>
        <taxon>Metamonada</taxon>
        <taxon>Carpediemonas-like organisms</taxon>
        <taxon>Aduncisulcus</taxon>
    </lineage>
</organism>
<protein>
    <submittedName>
        <fullName evidence="2">Uncharacterized protein</fullName>
    </submittedName>
</protein>
<feature type="compositionally biased region" description="Polar residues" evidence="1">
    <location>
        <begin position="450"/>
        <end position="464"/>
    </location>
</feature>
<feature type="non-terminal residue" evidence="2">
    <location>
        <position position="783"/>
    </location>
</feature>
<gene>
    <name evidence="2" type="ORF">ADUPG1_008779</name>
</gene>
<dbReference type="Proteomes" id="UP001057375">
    <property type="component" value="Unassembled WGS sequence"/>
</dbReference>
<proteinExistence type="predicted"/>
<comment type="caution">
    <text evidence="2">The sequence shown here is derived from an EMBL/GenBank/DDBJ whole genome shotgun (WGS) entry which is preliminary data.</text>
</comment>
<sequence>MKSLNYKITGDIKTKSEEQLRKDIHSLEEYVQSVLSHSKEVKEQVKSRIDSPTFVNSSIIPSNMRFIPIEPTAFSSEVRKRISSISEKPKIVPQVASNDFISAKIADNEIITSTFELIRLLYLKSKQYAAEYNIMSKMISSRIREMDINEINLKYVSIYSQLLRNKAEVFSDVFKRVSGVSKQLKMDSIIKEMERTFSDANMTWDFPYGEYDHVEDAHSYIKSDDMYILTKEIEREKRNSLPFQYFVRYLELWSQNSRVEVEKAVLGEKRLIIEDNRIIVPSQRTIKHDSHHSSIIDTDRYNNLFPITSISSSSKFPPRGAIVPSPLPSKQQLFLFSTLSSYPYCPSMEELVIPLSLPVNPSLPTCIHLCSALEAEINSISSLFGPIQACRNVQSILGVSGKIMRNLKGCVEVLPKGACEGLTLAQTEKKIRVGMNPSDPHSLSSSSPSTQGQGSKNSTNSDDQQPVGKNCNRFQSYSPISFTPPSPNAFTLNLLKYVLKIVFPLNTSTLQPIIHTHSLRSLVEHFNESEYVHNMIILVHIIMKIYRLCGIVNQTIAWRKMIAMRKNSVFSSSPPLHLHSSLAETVTYLHPHSRARREEICDNLSASTGVSRVLEIVQEGKSVGGGVKNAIDVLQRVKGGPFDIHSHTSTFLSGSVASSTNSKNKRHPLGVARKDGRLNLETENKSEHTDDAGGVSITVGSQTVLVTEKDRAVDLVPDEDIINGTVSQHSLHYWGTSPFCSLTVASGGDVTLQGQRVLFEETVETMENVIEHVASVVEMETAR</sequence>
<keyword evidence="3" id="KW-1185">Reference proteome</keyword>
<feature type="region of interest" description="Disordered" evidence="1">
    <location>
        <begin position="433"/>
        <end position="468"/>
    </location>
</feature>
<evidence type="ECO:0000256" key="1">
    <source>
        <dbReference type="SAM" id="MobiDB-lite"/>
    </source>
</evidence>
<accession>A0ABQ5KVI5</accession>
<evidence type="ECO:0000313" key="3">
    <source>
        <dbReference type="Proteomes" id="UP001057375"/>
    </source>
</evidence>
<dbReference type="EMBL" id="BQXS01011039">
    <property type="protein sequence ID" value="GKT35668.1"/>
    <property type="molecule type" value="Genomic_DNA"/>
</dbReference>
<name>A0ABQ5KVI5_9EUKA</name>
<feature type="compositionally biased region" description="Low complexity" evidence="1">
    <location>
        <begin position="437"/>
        <end position="449"/>
    </location>
</feature>